<evidence type="ECO:0000313" key="3">
    <source>
        <dbReference type="Proteomes" id="UP000289996"/>
    </source>
</evidence>
<dbReference type="Proteomes" id="UP000289996">
    <property type="component" value="Unassembled WGS sequence"/>
</dbReference>
<organism evidence="2 3">
    <name type="scientific">Lactiplantibacillus mudanjiangensis</name>
    <dbReference type="NCBI Taxonomy" id="1296538"/>
    <lineage>
        <taxon>Bacteria</taxon>
        <taxon>Bacillati</taxon>
        <taxon>Bacillota</taxon>
        <taxon>Bacilli</taxon>
        <taxon>Lactobacillales</taxon>
        <taxon>Lactobacillaceae</taxon>
        <taxon>Lactiplantibacillus</taxon>
    </lineage>
</organism>
<feature type="chain" id="PRO_5024936149" evidence="1">
    <location>
        <begin position="27"/>
        <end position="149"/>
    </location>
</feature>
<dbReference type="EMBL" id="UYIG01000101">
    <property type="protein sequence ID" value="VDG28193.1"/>
    <property type="molecule type" value="Genomic_DNA"/>
</dbReference>
<proteinExistence type="predicted"/>
<protein>
    <submittedName>
        <fullName evidence="2">Uncharacterized protein</fullName>
    </submittedName>
</protein>
<feature type="signal peptide" evidence="1">
    <location>
        <begin position="1"/>
        <end position="26"/>
    </location>
</feature>
<dbReference type="AlphaFoldDB" id="A0A660E590"/>
<dbReference type="RefSeq" id="WP_130851697.1">
    <property type="nucleotide sequence ID" value="NZ_UYIG01000101.1"/>
</dbReference>
<gene>
    <name evidence="2" type="ORF">MUDAN_MDHGFNIF_02915</name>
</gene>
<evidence type="ECO:0000256" key="1">
    <source>
        <dbReference type="SAM" id="SignalP"/>
    </source>
</evidence>
<keyword evidence="3" id="KW-1185">Reference proteome</keyword>
<reference evidence="2 3" key="1">
    <citation type="submission" date="2018-11" db="EMBL/GenBank/DDBJ databases">
        <authorList>
            <person name="Wuyts S."/>
        </authorList>
    </citation>
    <scope>NUCLEOTIDE SEQUENCE [LARGE SCALE GENOMIC DNA]</scope>
    <source>
        <strain evidence="2">Lactobacillus mudanjiangensis AMBF249</strain>
    </source>
</reference>
<dbReference type="OrthoDB" id="2321527at2"/>
<evidence type="ECO:0000313" key="2">
    <source>
        <dbReference type="EMBL" id="VDG28193.1"/>
    </source>
</evidence>
<name>A0A660E590_9LACO</name>
<sequence length="149" mass="16741">MKKQLLTLSMTVVLALTSLPAISSQAKTTPVKHLPTSITKKTWYRQTSGSEGGFNDKTVFHGNTMRMTFSYGGNADWKLTKLRKSSAKVYYATLHYSKKYSSPVKIKIRSHKKFDIIEKHGVNSRGNYAGNENYGAMIFSTNKKPNVID</sequence>
<keyword evidence="1" id="KW-0732">Signal</keyword>
<accession>A0A660E590</accession>